<feature type="transmembrane region" description="Helical" evidence="2">
    <location>
        <begin position="352"/>
        <end position="373"/>
    </location>
</feature>
<evidence type="ECO:0000313" key="4">
    <source>
        <dbReference type="Proteomes" id="UP000751190"/>
    </source>
</evidence>
<keyword evidence="2" id="KW-1133">Transmembrane helix</keyword>
<feature type="transmembrane region" description="Helical" evidence="2">
    <location>
        <begin position="141"/>
        <end position="163"/>
    </location>
</feature>
<proteinExistence type="predicted"/>
<keyword evidence="4" id="KW-1185">Reference proteome</keyword>
<dbReference type="OrthoDB" id="423576at2759"/>
<sequence>MEANATAPRTSRARVIGILLERGEKEGRLRRLRVKVPMISLGVLVLVISVVGVNDLFAPREYRAMWIVFVICGIGFLLLSVLPTERRLVRVVSWIVLGMLALGTYNNANYVAQYSRLPDVVSRCTYDTPFDGRCWAHVANMAAFAACAAVWAAAAAHLAAALARAKSSRGLLDSVWRAVGCPVIANASAQLLADALGAPDGSGEPWAQAARGPVVLLFLFGGLGLAPRARAWLIGRLAVRGEASASGASISHLLGAGTPADVLRAAQERLRCVPGNLLRLEDIATDVIPHDTAERSRAAQLGEVDAFVSHSWRADPVAKLAALNAWCDEFRAEHGRWPLLWFDRYCVDAHDAVAVVMCLPVIIASCNSLLVLYDDTYLSRLWCVVEFGFFLSTAARHGGAVHVRSLANATAPPLRLSREPPAAARGRPWRMASVAVAPCPDATAELARAERAERAERYFDVRDAECVVPSDKEQLLALLDASPGGIELFNRKLPAMIAQALHAASGARAPATGGREDAWHALGHPNAQEPPPQPPPRLSRAQSPPPTPTARPPHVSLFAVPSSTERGAHIDESSRAGVLFASLPSAAQHAAVVAAASEAERAE</sequence>
<keyword evidence="2" id="KW-0472">Membrane</keyword>
<protein>
    <recommendedName>
        <fullName evidence="5">TIR domain-containing protein</fullName>
    </recommendedName>
</protein>
<feature type="transmembrane region" description="Helical" evidence="2">
    <location>
        <begin position="64"/>
        <end position="82"/>
    </location>
</feature>
<evidence type="ECO:0000256" key="1">
    <source>
        <dbReference type="SAM" id="MobiDB-lite"/>
    </source>
</evidence>
<feature type="compositionally biased region" description="Pro residues" evidence="1">
    <location>
        <begin position="528"/>
        <end position="551"/>
    </location>
</feature>
<feature type="transmembrane region" description="Helical" evidence="2">
    <location>
        <begin position="38"/>
        <end position="58"/>
    </location>
</feature>
<name>A0A8J5XK03_DIALT</name>
<reference evidence="3" key="1">
    <citation type="submission" date="2021-05" db="EMBL/GenBank/DDBJ databases">
        <title>The genome of the haptophyte Pavlova lutheri (Diacronema luteri, Pavlovales) - a model for lipid biosynthesis in eukaryotic algae.</title>
        <authorList>
            <person name="Hulatt C.J."/>
            <person name="Posewitz M.C."/>
        </authorList>
    </citation>
    <scope>NUCLEOTIDE SEQUENCE</scope>
    <source>
        <strain evidence="3">NIVA-4/92</strain>
    </source>
</reference>
<evidence type="ECO:0008006" key="5">
    <source>
        <dbReference type="Google" id="ProtNLM"/>
    </source>
</evidence>
<comment type="caution">
    <text evidence="3">The sequence shown here is derived from an EMBL/GenBank/DDBJ whole genome shotgun (WGS) entry which is preliminary data.</text>
</comment>
<evidence type="ECO:0000313" key="3">
    <source>
        <dbReference type="EMBL" id="KAG8461869.1"/>
    </source>
</evidence>
<accession>A0A8J5XK03</accession>
<feature type="transmembrane region" description="Helical" evidence="2">
    <location>
        <begin position="205"/>
        <end position="226"/>
    </location>
</feature>
<feature type="transmembrane region" description="Helical" evidence="2">
    <location>
        <begin position="175"/>
        <end position="193"/>
    </location>
</feature>
<feature type="region of interest" description="Disordered" evidence="1">
    <location>
        <begin position="508"/>
        <end position="570"/>
    </location>
</feature>
<feature type="transmembrane region" description="Helical" evidence="2">
    <location>
        <begin position="89"/>
        <end position="108"/>
    </location>
</feature>
<evidence type="ECO:0000256" key="2">
    <source>
        <dbReference type="SAM" id="Phobius"/>
    </source>
</evidence>
<organism evidence="3 4">
    <name type="scientific">Diacronema lutheri</name>
    <name type="common">Unicellular marine alga</name>
    <name type="synonym">Monochrysis lutheri</name>
    <dbReference type="NCBI Taxonomy" id="2081491"/>
    <lineage>
        <taxon>Eukaryota</taxon>
        <taxon>Haptista</taxon>
        <taxon>Haptophyta</taxon>
        <taxon>Pavlovophyceae</taxon>
        <taxon>Pavlovales</taxon>
        <taxon>Pavlovaceae</taxon>
        <taxon>Diacronema</taxon>
    </lineage>
</organism>
<dbReference type="EMBL" id="JAGTXO010000023">
    <property type="protein sequence ID" value="KAG8461869.1"/>
    <property type="molecule type" value="Genomic_DNA"/>
</dbReference>
<dbReference type="Proteomes" id="UP000751190">
    <property type="component" value="Unassembled WGS sequence"/>
</dbReference>
<dbReference type="AlphaFoldDB" id="A0A8J5XK03"/>
<gene>
    <name evidence="3" type="ORF">KFE25_013888</name>
</gene>
<keyword evidence="2" id="KW-0812">Transmembrane</keyword>